<organism evidence="3">
    <name type="scientific">Muribaculaceae bacterium Z82</name>
    <dbReference type="NCBI Taxonomy" id="2304548"/>
    <lineage>
        <taxon>Bacteria</taxon>
        <taxon>Pseudomonadati</taxon>
        <taxon>Bacteroidota</taxon>
        <taxon>Bacteroidia</taxon>
        <taxon>Bacteroidales</taxon>
        <taxon>Muribaculaceae</taxon>
    </lineage>
</organism>
<reference evidence="3" key="1">
    <citation type="submission" date="2018-08" db="EMBL/GenBank/DDBJ databases">
        <title>Murine metabolic-syndrome-specific gut microbial biobank.</title>
        <authorList>
            <person name="Liu C."/>
        </authorList>
    </citation>
    <scope>NUCLEOTIDE SEQUENCE [LARGE SCALE GENOMIC DNA]</scope>
    <source>
        <strain evidence="3">Z82</strain>
    </source>
</reference>
<comment type="caution">
    <text evidence="3">The sequence shown here is derived from an EMBL/GenBank/DDBJ whole genome shotgun (WGS) entry which is preliminary data.</text>
</comment>
<dbReference type="Pfam" id="PF09989">
    <property type="entry name" value="DUF2229"/>
    <property type="match status" value="1"/>
</dbReference>
<dbReference type="Gene3D" id="3.40.50.11900">
    <property type="match status" value="1"/>
</dbReference>
<dbReference type="AlphaFoldDB" id="A0A7C9NKJ6"/>
<evidence type="ECO:0000313" key="3">
    <source>
        <dbReference type="EMBL" id="NBI33747.1"/>
    </source>
</evidence>
<feature type="domain" description="DUF2229" evidence="2">
    <location>
        <begin position="13"/>
        <end position="286"/>
    </location>
</feature>
<accession>A0A7C9NKJ6</accession>
<dbReference type="InterPro" id="IPR051805">
    <property type="entry name" value="Dehydratase_Activator_Redct"/>
</dbReference>
<evidence type="ECO:0000256" key="1">
    <source>
        <dbReference type="SAM" id="Coils"/>
    </source>
</evidence>
<dbReference type="PANTHER" id="PTHR32329:SF2">
    <property type="entry name" value="BIFUNCTIONAL PROTEIN [INCLUDES 2-HYDROXYACYL-COA DEHYDRATASE (N-TER) AND ITS ACTIVATOR DOMAIN (C_TERM)"/>
    <property type="match status" value="1"/>
</dbReference>
<keyword evidence="1" id="KW-0175">Coiled coil</keyword>
<sequence length="388" mass="42436">MPQPKEWADVRVIGIPRALLYYRFGELWKTFFEQLGYQVQLSDPTDKDIADEGDRLSVDECCLASKVFMGHVANLAGRCDAVFVPCYSSEQPRHGFCTKFQSVTDLVRNTFRDQKLRIASCHITDARSEKNVRRALEGMAVRMGASVRDAKKASKAAWSAQAAHDKALADSQERLVKAMEAQRKSLRKTEKAAIAANAKAEKTLAAANAKAQRAALSDHKLPEGAISKAAKAAVAADEAIAQVDAAAAPLSILVVAHPYITRDAYLSGAVLEALESMDVTVLYAEAVDHDKAYKESFEFSDTMPWLINRELIGAILLLEDQVDGIVLISAFPCGPDSMTNDAIMRCIQGKPILNLMIDAQSGTAGVETRVESFVDILRFQQKGGYVHE</sequence>
<gene>
    <name evidence="3" type="ORF">D1639_01580</name>
</gene>
<dbReference type="PANTHER" id="PTHR32329">
    <property type="entry name" value="BIFUNCTIONAL PROTEIN [INCLUDES 2-HYDROXYACYL-COA DEHYDRATASE (N-TER) AND ITS ACTIVATOR DOMAIN (C_TERM)-RELATED"/>
    <property type="match status" value="1"/>
</dbReference>
<name>A0A7C9NKJ6_9BACT</name>
<proteinExistence type="predicted"/>
<feature type="coiled-coil region" evidence="1">
    <location>
        <begin position="169"/>
        <end position="217"/>
    </location>
</feature>
<protein>
    <recommendedName>
        <fullName evidence="2">DUF2229 domain-containing protein</fullName>
    </recommendedName>
</protein>
<dbReference type="EMBL" id="QWKH01000005">
    <property type="protein sequence ID" value="NBI33747.1"/>
    <property type="molecule type" value="Genomic_DNA"/>
</dbReference>
<evidence type="ECO:0000259" key="2">
    <source>
        <dbReference type="Pfam" id="PF09989"/>
    </source>
</evidence>
<dbReference type="InterPro" id="IPR018709">
    <property type="entry name" value="CoA_activase_DUF2229"/>
</dbReference>